<dbReference type="AlphaFoldDB" id="A0A7X3LJV5"/>
<sequence>MRRQSWLHALLLFGIVVVLITGCGKSEPSWTTFEGAANEKTFPVPKEANRTDRNVGTTKIDYVRYSMNGLKEKESIPEVYLQKIKEWGWRENTEDSEEASRVFEKQNRIVHLTIHDNYFTVTVQTKGKATVKSTDSAKP</sequence>
<protein>
    <recommendedName>
        <fullName evidence="3">Lipoprotein</fullName>
    </recommendedName>
</protein>
<keyword evidence="2" id="KW-1185">Reference proteome</keyword>
<evidence type="ECO:0000313" key="1">
    <source>
        <dbReference type="EMBL" id="MWV47602.1"/>
    </source>
</evidence>
<dbReference type="EMBL" id="WUBI01000010">
    <property type="protein sequence ID" value="MWV47602.1"/>
    <property type="molecule type" value="Genomic_DNA"/>
</dbReference>
<accession>A0A7X3LJV5</accession>
<name>A0A7X3LJV5_9BACL</name>
<organism evidence="1 2">
    <name type="scientific">Paenibacillus dendrobii</name>
    <dbReference type="NCBI Taxonomy" id="2691084"/>
    <lineage>
        <taxon>Bacteria</taxon>
        <taxon>Bacillati</taxon>
        <taxon>Bacillota</taxon>
        <taxon>Bacilli</taxon>
        <taxon>Bacillales</taxon>
        <taxon>Paenibacillaceae</taxon>
        <taxon>Paenibacillus</taxon>
    </lineage>
</organism>
<proteinExistence type="predicted"/>
<comment type="caution">
    <text evidence="1">The sequence shown here is derived from an EMBL/GenBank/DDBJ whole genome shotgun (WGS) entry which is preliminary data.</text>
</comment>
<gene>
    <name evidence="1" type="ORF">GRF59_28905</name>
</gene>
<dbReference type="Proteomes" id="UP000460318">
    <property type="component" value="Unassembled WGS sequence"/>
</dbReference>
<reference evidence="1 2" key="1">
    <citation type="submission" date="2019-12" db="EMBL/GenBank/DDBJ databases">
        <title>Paenibacillus sp. nov., an endophytic bacterium isolated from the stem of Dendrobium.</title>
        <authorList>
            <person name="Zhao R."/>
        </authorList>
    </citation>
    <scope>NUCLEOTIDE SEQUENCE [LARGE SCALE GENOMIC DNA]</scope>
    <source>
        <strain evidence="1 2">HJL G12</strain>
    </source>
</reference>
<evidence type="ECO:0008006" key="3">
    <source>
        <dbReference type="Google" id="ProtNLM"/>
    </source>
</evidence>
<dbReference type="PROSITE" id="PS51257">
    <property type="entry name" value="PROKAR_LIPOPROTEIN"/>
    <property type="match status" value="1"/>
</dbReference>
<dbReference type="RefSeq" id="WP_160501168.1">
    <property type="nucleotide sequence ID" value="NZ_WUBI01000010.1"/>
</dbReference>
<evidence type="ECO:0000313" key="2">
    <source>
        <dbReference type="Proteomes" id="UP000460318"/>
    </source>
</evidence>